<dbReference type="PROSITE" id="PS51257">
    <property type="entry name" value="PROKAR_LIPOPROTEIN"/>
    <property type="match status" value="1"/>
</dbReference>
<dbReference type="SUPFAM" id="SSF111369">
    <property type="entry name" value="HlyD-like secretion proteins"/>
    <property type="match status" value="1"/>
</dbReference>
<accession>A0A9E6TV30</accession>
<dbReference type="Gene3D" id="2.40.50.100">
    <property type="match status" value="1"/>
</dbReference>
<dbReference type="Gene3D" id="2.40.30.170">
    <property type="match status" value="1"/>
</dbReference>
<organism evidence="4 5">
    <name type="scientific">Pseudomonas vanderleydeniana</name>
    <dbReference type="NCBI Taxonomy" id="2745495"/>
    <lineage>
        <taxon>Bacteria</taxon>
        <taxon>Pseudomonadati</taxon>
        <taxon>Pseudomonadota</taxon>
        <taxon>Gammaproteobacteria</taxon>
        <taxon>Pseudomonadales</taxon>
        <taxon>Pseudomonadaceae</taxon>
        <taxon>Pseudomonas</taxon>
    </lineage>
</organism>
<gene>
    <name evidence="4" type="ORF">HU752_013555</name>
</gene>
<sequence length="372" mass="40111">MIRPLFEIGISRYVPVILLATLTLGACTAEDPADPQVPRPVKVETVVAQPQQGPQLLGTVRTQRRVDLSFEISGVLDQLLVRPGQEVRKGAVLAQLDRQPAQLKLTQAKAKLQAQKALVVQNQQLLERSQRLLADGSLAKKDVEQAQSQYQSAVAERDIDEASVKLAQREYTLTQLTAPFDGRVVSYTVEPHTQIGAAQTAVQLVASGHQDVVVQVPVDQARGLVIGSDAVGMEGSQHTTPLMLKLRSLSPEAKAGLVQEAKFELISPNVQLVDGTTLMLQLAPSSTTAAITLPLQAFKGTPSPQGAEVFIYEPQFRRVVRREVQLAGLQGSRLIVRAGLLPGEQVVTAGAAFLTDRQEVTLFKSSNSSGTE</sequence>
<dbReference type="Proteomes" id="UP000634530">
    <property type="component" value="Chromosome"/>
</dbReference>
<evidence type="ECO:0000256" key="2">
    <source>
        <dbReference type="ARBA" id="ARBA00023054"/>
    </source>
</evidence>
<dbReference type="Pfam" id="PF25917">
    <property type="entry name" value="BSH_RND"/>
    <property type="match status" value="1"/>
</dbReference>
<dbReference type="Gene3D" id="1.10.287.470">
    <property type="entry name" value="Helix hairpin bin"/>
    <property type="match status" value="1"/>
</dbReference>
<protein>
    <submittedName>
        <fullName evidence="4">Efflux RND transporter periplasmic adaptor subunit</fullName>
    </submittedName>
</protein>
<dbReference type="PANTHER" id="PTHR30469:SF15">
    <property type="entry name" value="HLYD FAMILY OF SECRETION PROTEINS"/>
    <property type="match status" value="1"/>
</dbReference>
<dbReference type="PANTHER" id="PTHR30469">
    <property type="entry name" value="MULTIDRUG RESISTANCE PROTEIN MDTA"/>
    <property type="match status" value="1"/>
</dbReference>
<name>A0A9E6TV30_9PSED</name>
<comment type="similarity">
    <text evidence="1">Belongs to the membrane fusion protein (MFP) (TC 8.A.1) family.</text>
</comment>
<reference evidence="4 5" key="2">
    <citation type="journal article" date="2021" name="Microorganisms">
        <title>The Ever-Expanding Pseudomonas Genus: Description of 43 New Species and Partition of the Pseudomonas putida Group.</title>
        <authorList>
            <person name="Girard L."/>
            <person name="Lood C."/>
            <person name="Hofte M."/>
            <person name="Vandamme P."/>
            <person name="Rokni-Zadeh H."/>
            <person name="van Noort V."/>
            <person name="Lavigne R."/>
            <person name="De Mot R."/>
        </authorList>
    </citation>
    <scope>NUCLEOTIDE SEQUENCE [LARGE SCALE GENOMIC DNA]</scope>
    <source>
        <strain evidence="4 5">RW8P3</strain>
    </source>
</reference>
<evidence type="ECO:0000256" key="1">
    <source>
        <dbReference type="ARBA" id="ARBA00009477"/>
    </source>
</evidence>
<dbReference type="KEGG" id="pvw:HU752_013555"/>
<dbReference type="NCBIfam" id="TIGR01730">
    <property type="entry name" value="RND_mfp"/>
    <property type="match status" value="1"/>
</dbReference>
<proteinExistence type="inferred from homology"/>
<keyword evidence="2" id="KW-0175">Coiled coil</keyword>
<dbReference type="RefSeq" id="WP_186680155.1">
    <property type="nucleotide sequence ID" value="NZ_CP077093.1"/>
</dbReference>
<keyword evidence="5" id="KW-1185">Reference proteome</keyword>
<reference evidence="4 5" key="1">
    <citation type="journal article" date="2020" name="Microorganisms">
        <title>Reliable Identification of Environmental Pseudomonas Isolates Using the rpoD Gene.</title>
        <authorList>
            <consortium name="The Broad Institute Genome Sequencing Platform"/>
            <person name="Girard L."/>
            <person name="Lood C."/>
            <person name="Rokni-Zadeh H."/>
            <person name="van Noort V."/>
            <person name="Lavigne R."/>
            <person name="De Mot R."/>
        </authorList>
    </citation>
    <scope>NUCLEOTIDE SEQUENCE [LARGE SCALE GENOMIC DNA]</scope>
    <source>
        <strain evidence="4 5">RW8P3</strain>
    </source>
</reference>
<dbReference type="Gene3D" id="2.40.420.20">
    <property type="match status" value="1"/>
</dbReference>
<dbReference type="GO" id="GO:1990281">
    <property type="term" value="C:efflux pump complex"/>
    <property type="evidence" value="ECO:0007669"/>
    <property type="project" value="TreeGrafter"/>
</dbReference>
<feature type="domain" description="Multidrug resistance protein MdtA-like barrel-sandwich hybrid" evidence="3">
    <location>
        <begin position="65"/>
        <end position="205"/>
    </location>
</feature>
<dbReference type="InterPro" id="IPR006143">
    <property type="entry name" value="RND_pump_MFP"/>
</dbReference>
<dbReference type="EMBL" id="CP077093">
    <property type="protein sequence ID" value="QXI30900.1"/>
    <property type="molecule type" value="Genomic_DNA"/>
</dbReference>
<evidence type="ECO:0000259" key="3">
    <source>
        <dbReference type="Pfam" id="PF25917"/>
    </source>
</evidence>
<dbReference type="AlphaFoldDB" id="A0A9E6TV30"/>
<evidence type="ECO:0000313" key="4">
    <source>
        <dbReference type="EMBL" id="QXI30900.1"/>
    </source>
</evidence>
<dbReference type="InterPro" id="IPR058625">
    <property type="entry name" value="MdtA-like_BSH"/>
</dbReference>
<evidence type="ECO:0000313" key="5">
    <source>
        <dbReference type="Proteomes" id="UP000634530"/>
    </source>
</evidence>
<dbReference type="GO" id="GO:0015562">
    <property type="term" value="F:efflux transmembrane transporter activity"/>
    <property type="evidence" value="ECO:0007669"/>
    <property type="project" value="TreeGrafter"/>
</dbReference>